<evidence type="ECO:0000256" key="1">
    <source>
        <dbReference type="ARBA" id="ARBA00010333"/>
    </source>
</evidence>
<evidence type="ECO:0000259" key="5">
    <source>
        <dbReference type="SMART" id="SM00062"/>
    </source>
</evidence>
<dbReference type="Gene3D" id="3.40.190.10">
    <property type="entry name" value="Periplasmic binding protein-like II"/>
    <property type="match status" value="2"/>
</dbReference>
<name>A0ABU8WJJ0_9BURK</name>
<evidence type="ECO:0000256" key="4">
    <source>
        <dbReference type="SAM" id="SignalP"/>
    </source>
</evidence>
<dbReference type="SMART" id="SM00062">
    <property type="entry name" value="PBPb"/>
    <property type="match status" value="1"/>
</dbReference>
<keyword evidence="7" id="KW-1185">Reference proteome</keyword>
<dbReference type="EMBL" id="JBBKZT010000005">
    <property type="protein sequence ID" value="MEJ8847697.1"/>
    <property type="molecule type" value="Genomic_DNA"/>
</dbReference>
<reference evidence="6 7" key="1">
    <citation type="submission" date="2024-03" db="EMBL/GenBank/DDBJ databases">
        <title>Novel species of the genus Variovorax.</title>
        <authorList>
            <person name="Liu Q."/>
            <person name="Xin Y.-H."/>
        </authorList>
    </citation>
    <scope>NUCLEOTIDE SEQUENCE [LARGE SCALE GENOMIC DNA]</scope>
    <source>
        <strain evidence="6 7">KACC 18900</strain>
    </source>
</reference>
<proteinExistence type="inferred from homology"/>
<organism evidence="6 7">
    <name type="scientific">Variovorax rhizosphaerae</name>
    <dbReference type="NCBI Taxonomy" id="1836200"/>
    <lineage>
        <taxon>Bacteria</taxon>
        <taxon>Pseudomonadati</taxon>
        <taxon>Pseudomonadota</taxon>
        <taxon>Betaproteobacteria</taxon>
        <taxon>Burkholderiales</taxon>
        <taxon>Comamonadaceae</taxon>
        <taxon>Variovorax</taxon>
    </lineage>
</organism>
<keyword evidence="3 4" id="KW-0732">Signal</keyword>
<feature type="domain" description="Solute-binding protein family 3/N-terminal" evidence="5">
    <location>
        <begin position="46"/>
        <end position="276"/>
    </location>
</feature>
<evidence type="ECO:0000256" key="3">
    <source>
        <dbReference type="ARBA" id="ARBA00022729"/>
    </source>
</evidence>
<evidence type="ECO:0000313" key="6">
    <source>
        <dbReference type="EMBL" id="MEJ8847697.1"/>
    </source>
</evidence>
<comment type="caution">
    <text evidence="6">The sequence shown here is derived from an EMBL/GenBank/DDBJ whole genome shotgun (WGS) entry which is preliminary data.</text>
</comment>
<accession>A0ABU8WJJ0</accession>
<dbReference type="InterPro" id="IPR051455">
    <property type="entry name" value="Bact_solute-bind_prot3"/>
</dbReference>
<evidence type="ECO:0000256" key="2">
    <source>
        <dbReference type="ARBA" id="ARBA00022448"/>
    </source>
</evidence>
<dbReference type="PANTHER" id="PTHR30085">
    <property type="entry name" value="AMINO ACID ABC TRANSPORTER PERMEASE"/>
    <property type="match status" value="1"/>
</dbReference>
<feature type="chain" id="PRO_5045806086" evidence="4">
    <location>
        <begin position="35"/>
        <end position="301"/>
    </location>
</feature>
<gene>
    <name evidence="6" type="ORF">WKW82_13645</name>
</gene>
<dbReference type="SUPFAM" id="SSF53850">
    <property type="entry name" value="Periplasmic binding protein-like II"/>
    <property type="match status" value="1"/>
</dbReference>
<dbReference type="Pfam" id="PF00497">
    <property type="entry name" value="SBP_bac_3"/>
    <property type="match status" value="1"/>
</dbReference>
<keyword evidence="2" id="KW-0813">Transport</keyword>
<comment type="similarity">
    <text evidence="1">Belongs to the bacterial solute-binding protein 3 family.</text>
</comment>
<evidence type="ECO:0000313" key="7">
    <source>
        <dbReference type="Proteomes" id="UP001385892"/>
    </source>
</evidence>
<protein>
    <submittedName>
        <fullName evidence="6">Transporter substrate-binding domain-containing protein</fullName>
    </submittedName>
</protein>
<dbReference type="PANTHER" id="PTHR30085:SF2">
    <property type="entry name" value="GLUTAMATE_ASPARTATE IMPORT SOLUTE-BINDING PROTEIN"/>
    <property type="match status" value="1"/>
</dbReference>
<sequence>MPRLLDPTIGRAWRASIPMAIAAAWLASSSLVHAETVLEKIKRQGQMSVGYRDDAAPFSSTDSQKKAVGYAVDHCEAVVARIRQDVPNLRVNVRAVDIDRIVSFVKDGVVDLFCSNVSDTPERRTLVSFSKPIFFDGVSVAVRKKDGIAGVDQLNGKSVVVIKTATTADALDAYKQKKSLSWKVETALNPDAALSQLQLGWVQGYARDTVPLAVQMAGVADADQYTVLPERLSSEAIAIVLRKDDTELQALVNGVITDAATSGKAKSWYDKWFMQPIAMEGKSRTLGIPMSAELKAALEAK</sequence>
<feature type="signal peptide" evidence="4">
    <location>
        <begin position="1"/>
        <end position="34"/>
    </location>
</feature>
<dbReference type="InterPro" id="IPR001638">
    <property type="entry name" value="Solute-binding_3/MltF_N"/>
</dbReference>
<dbReference type="Proteomes" id="UP001385892">
    <property type="component" value="Unassembled WGS sequence"/>
</dbReference>
<dbReference type="RefSeq" id="WP_340342821.1">
    <property type="nucleotide sequence ID" value="NZ_JBBKZT010000005.1"/>
</dbReference>